<accession>K2N2T4</accession>
<dbReference type="PROSITE" id="PS01156">
    <property type="entry name" value="TONB_DEPENDENT_REC_2"/>
    <property type="match status" value="1"/>
</dbReference>
<dbReference type="InterPro" id="IPR036942">
    <property type="entry name" value="Beta-barrel_TonB_sf"/>
</dbReference>
<protein>
    <submittedName>
        <fullName evidence="17">TonB-dependent receptor</fullName>
    </submittedName>
</protein>
<comment type="similarity">
    <text evidence="12 14">Belongs to the TonB-dependent receptor family.</text>
</comment>
<dbReference type="InterPro" id="IPR000531">
    <property type="entry name" value="Beta-barrel_TonB"/>
</dbReference>
<evidence type="ECO:0000256" key="10">
    <source>
        <dbReference type="ARBA" id="ARBA00023136"/>
    </source>
</evidence>
<dbReference type="PANTHER" id="PTHR32552">
    <property type="entry name" value="FERRICHROME IRON RECEPTOR-RELATED"/>
    <property type="match status" value="1"/>
</dbReference>
<evidence type="ECO:0000313" key="18">
    <source>
        <dbReference type="Proteomes" id="UP000006786"/>
    </source>
</evidence>
<reference evidence="17 18" key="1">
    <citation type="journal article" date="2012" name="J. Bacteriol.">
        <title>Genome Sequence of Nitratireductor pacificus Type Strain pht-3B.</title>
        <authorList>
            <person name="Lai Q."/>
            <person name="Li G."/>
            <person name="Shao Z."/>
        </authorList>
    </citation>
    <scope>NUCLEOTIDE SEQUENCE [LARGE SCALE GENOMIC DNA]</scope>
    <source>
        <strain evidence="18">pht-3B</strain>
    </source>
</reference>
<keyword evidence="2 12" id="KW-0813">Transport</keyword>
<dbReference type="PROSITE" id="PS52016">
    <property type="entry name" value="TONB_DEPENDENT_REC_3"/>
    <property type="match status" value="1"/>
</dbReference>
<evidence type="ECO:0000259" key="16">
    <source>
        <dbReference type="Pfam" id="PF07715"/>
    </source>
</evidence>
<comment type="subcellular location">
    <subcellularLocation>
        <location evidence="1 12">Cell outer membrane</location>
        <topology evidence="1 12">Multi-pass membrane protein</topology>
    </subcellularLocation>
</comment>
<evidence type="ECO:0000259" key="15">
    <source>
        <dbReference type="Pfam" id="PF00593"/>
    </source>
</evidence>
<dbReference type="InterPro" id="IPR012910">
    <property type="entry name" value="Plug_dom"/>
</dbReference>
<proteinExistence type="inferred from homology"/>
<dbReference type="PATRIC" id="fig|391937.3.peg.2638"/>
<name>K2N2T4_9HYPH</name>
<organism evidence="17 18">
    <name type="scientific">Nitratireductor pacificus pht-3B</name>
    <dbReference type="NCBI Taxonomy" id="391937"/>
    <lineage>
        <taxon>Bacteria</taxon>
        <taxon>Pseudomonadati</taxon>
        <taxon>Pseudomonadota</taxon>
        <taxon>Alphaproteobacteria</taxon>
        <taxon>Hyphomicrobiales</taxon>
        <taxon>Phyllobacteriaceae</taxon>
        <taxon>Nitratireductor</taxon>
    </lineage>
</organism>
<sequence length="695" mass="76496">MPAVAQEQENAEGQATILDTITVTARRHAEDAQSVPISIKVIEGRETEQISPASSNADIARSTPNFVMQEFGGNYTNIGHIRGVGSLFPLSPDDTSVSFNVDEIPMSAFGIPPSALDLSRVEVLRGPQGTLYGRNSQGGAVNFVPNTPEFHREFRLRGEIGTNGWHLGEFIANMPLIDDTLAARLALQYSSRDGDIRNVVQGGEDGAIRVGAARGSVLWTPSDVTSVLLSLNYDRNDDATPLWVMRDADCYPCSGLNPRNDFRREQYGTKLRVEHDFDAFRFTSISAFQSMESPQVMDLADGLVYGDSVNGPRENLSLVELGEQNLFQEFRLSSHDDAHVRWTAGLNYFQSDFDMLRRAENLTDPAFFTYGGRLNTEMRTRSYAAFGEASVPLTDRLTGVIGMRLTHEEKRVAYVFDGEPPDTVDFFRQDASFKDSFVTGRVGLNYQWTDDLMTYASMGRGAVAGGLPWVPYNVPFGINEASFPTSLSWTYEAGFKATLWDGRATLNGSLFYNDVRDGHLLTYDPAIYSFTVAALDYETYGGELEARVQVTPDLTVFGGIGYTHATFGTIPEPSLTGARTGGRVPGIPRLTGHLGMEYRIDASRLGVNQGEFYVNANYQHVGSRAVDVKRTFDLDAYGVVNARLGWQGDDAEVYLFANNVFDERYEIIGASYGPGLDLVRPGVGRTIGLGASVRF</sequence>
<dbReference type="Proteomes" id="UP000006786">
    <property type="component" value="Unassembled WGS sequence"/>
</dbReference>
<keyword evidence="3 12" id="KW-1134">Transmembrane beta strand</keyword>
<dbReference type="STRING" id="391937.NA2_12838"/>
<dbReference type="Gene3D" id="2.40.170.20">
    <property type="entry name" value="TonB-dependent receptor, beta-barrel domain"/>
    <property type="match status" value="1"/>
</dbReference>
<evidence type="ECO:0000256" key="7">
    <source>
        <dbReference type="ARBA" id="ARBA00023004"/>
    </source>
</evidence>
<feature type="short sequence motif" description="TonB C-terminal box" evidence="13">
    <location>
        <begin position="678"/>
        <end position="695"/>
    </location>
</feature>
<keyword evidence="17" id="KW-0675">Receptor</keyword>
<evidence type="ECO:0000256" key="2">
    <source>
        <dbReference type="ARBA" id="ARBA00022448"/>
    </source>
</evidence>
<evidence type="ECO:0000256" key="8">
    <source>
        <dbReference type="ARBA" id="ARBA00023065"/>
    </source>
</evidence>
<dbReference type="GO" id="GO:0006826">
    <property type="term" value="P:iron ion transport"/>
    <property type="evidence" value="ECO:0007669"/>
    <property type="project" value="UniProtKB-KW"/>
</dbReference>
<dbReference type="Pfam" id="PF07715">
    <property type="entry name" value="Plug"/>
    <property type="match status" value="1"/>
</dbReference>
<keyword evidence="7" id="KW-0408">Iron</keyword>
<feature type="domain" description="TonB-dependent receptor plug" evidence="16">
    <location>
        <begin position="32"/>
        <end position="140"/>
    </location>
</feature>
<evidence type="ECO:0000256" key="6">
    <source>
        <dbReference type="ARBA" id="ARBA00022729"/>
    </source>
</evidence>
<dbReference type="Pfam" id="PF00593">
    <property type="entry name" value="TonB_dep_Rec_b-barrel"/>
    <property type="match status" value="1"/>
</dbReference>
<feature type="domain" description="TonB-dependent receptor-like beta-barrel" evidence="15">
    <location>
        <begin position="232"/>
        <end position="660"/>
    </location>
</feature>
<evidence type="ECO:0000256" key="9">
    <source>
        <dbReference type="ARBA" id="ARBA00023077"/>
    </source>
</evidence>
<keyword evidence="6" id="KW-0732">Signal</keyword>
<keyword evidence="10 12" id="KW-0472">Membrane</keyword>
<dbReference type="eggNOG" id="COG4771">
    <property type="taxonomic scope" value="Bacteria"/>
</dbReference>
<evidence type="ECO:0000256" key="4">
    <source>
        <dbReference type="ARBA" id="ARBA00022496"/>
    </source>
</evidence>
<gene>
    <name evidence="17" type="ORF">NA2_12838</name>
</gene>
<keyword evidence="8" id="KW-0406">Ion transport</keyword>
<dbReference type="PANTHER" id="PTHR32552:SF81">
    <property type="entry name" value="TONB-DEPENDENT OUTER MEMBRANE RECEPTOR"/>
    <property type="match status" value="1"/>
</dbReference>
<dbReference type="InterPro" id="IPR039426">
    <property type="entry name" value="TonB-dep_rcpt-like"/>
</dbReference>
<dbReference type="SUPFAM" id="SSF56935">
    <property type="entry name" value="Porins"/>
    <property type="match status" value="1"/>
</dbReference>
<evidence type="ECO:0000313" key="17">
    <source>
        <dbReference type="EMBL" id="EKF18533.1"/>
    </source>
</evidence>
<comment type="caution">
    <text evidence="17">The sequence shown here is derived from an EMBL/GenBank/DDBJ whole genome shotgun (WGS) entry which is preliminary data.</text>
</comment>
<dbReference type="GO" id="GO:0009279">
    <property type="term" value="C:cell outer membrane"/>
    <property type="evidence" value="ECO:0007669"/>
    <property type="project" value="UniProtKB-SubCell"/>
</dbReference>
<keyword evidence="4" id="KW-0410">Iron transport</keyword>
<keyword evidence="5 12" id="KW-0812">Transmembrane</keyword>
<evidence type="ECO:0000256" key="1">
    <source>
        <dbReference type="ARBA" id="ARBA00004571"/>
    </source>
</evidence>
<dbReference type="InterPro" id="IPR010917">
    <property type="entry name" value="TonB_rcpt_CS"/>
</dbReference>
<evidence type="ECO:0000256" key="14">
    <source>
        <dbReference type="RuleBase" id="RU003357"/>
    </source>
</evidence>
<evidence type="ECO:0000256" key="5">
    <source>
        <dbReference type="ARBA" id="ARBA00022692"/>
    </source>
</evidence>
<keyword evidence="11 12" id="KW-0998">Cell outer membrane</keyword>
<dbReference type="AlphaFoldDB" id="K2N2T4"/>
<evidence type="ECO:0000256" key="3">
    <source>
        <dbReference type="ARBA" id="ARBA00022452"/>
    </source>
</evidence>
<evidence type="ECO:0000256" key="13">
    <source>
        <dbReference type="PROSITE-ProRule" id="PRU10144"/>
    </source>
</evidence>
<keyword evidence="9 14" id="KW-0798">TonB box</keyword>
<dbReference type="CDD" id="cd01347">
    <property type="entry name" value="ligand_gated_channel"/>
    <property type="match status" value="1"/>
</dbReference>
<evidence type="ECO:0000256" key="11">
    <source>
        <dbReference type="ARBA" id="ARBA00023237"/>
    </source>
</evidence>
<dbReference type="EMBL" id="AMRM01000013">
    <property type="protein sequence ID" value="EKF18533.1"/>
    <property type="molecule type" value="Genomic_DNA"/>
</dbReference>
<evidence type="ECO:0000256" key="12">
    <source>
        <dbReference type="PROSITE-ProRule" id="PRU01360"/>
    </source>
</evidence>
<keyword evidence="18" id="KW-1185">Reference proteome</keyword>